<sequence length="327" mass="34875">MRNCKMSLALLAIGAGLLASTGCQRYSKSETYYLISNNLKLNYWKTANDGFVKAAADIGVTARLDGPDTFDPQAEEAAFEKAVAAKPSGILISVADATLMTAEINTAIAAGIPVITMDSDAPGSNRLMFVGTNNLEAGRLGGARLVFKLNGKGNVAFFSMPGQPNLDERLKGYKDVLSSHPDIKVVEVFNVKGDAGSAFDEAQRLVAKTGADKIDAFVSLESTSGKGIADVLRRVSATDRTLIAMDVDADTLKLVNLGEIDSTISQRPYTMGYVGLKQLAEIHHALPQHFGTDYGSDPHSPYPVFIDTGTALVDQTNVDRFMKSGSE</sequence>
<dbReference type="Proteomes" id="UP000589520">
    <property type="component" value="Unassembled WGS sequence"/>
</dbReference>
<name>A0A7Y9TUJ3_9BACT</name>
<evidence type="ECO:0000256" key="3">
    <source>
        <dbReference type="SAM" id="SignalP"/>
    </source>
</evidence>
<dbReference type="PANTHER" id="PTHR30036">
    <property type="entry name" value="D-XYLOSE-BINDING PERIPLASMIC PROTEIN"/>
    <property type="match status" value="1"/>
</dbReference>
<dbReference type="InterPro" id="IPR050555">
    <property type="entry name" value="Bact_Solute-Bind_Prot2"/>
</dbReference>
<comment type="similarity">
    <text evidence="2">Belongs to the bacterial solute-binding protein 2 family.</text>
</comment>
<evidence type="ECO:0000256" key="1">
    <source>
        <dbReference type="ARBA" id="ARBA00004196"/>
    </source>
</evidence>
<accession>A0A7Y9TUJ3</accession>
<evidence type="ECO:0000313" key="5">
    <source>
        <dbReference type="EMBL" id="NYF80923.1"/>
    </source>
</evidence>
<dbReference type="SUPFAM" id="SSF53822">
    <property type="entry name" value="Periplasmic binding protein-like I"/>
    <property type="match status" value="1"/>
</dbReference>
<feature type="chain" id="PRO_5031332632" evidence="3">
    <location>
        <begin position="26"/>
        <end position="327"/>
    </location>
</feature>
<comment type="subcellular location">
    <subcellularLocation>
        <location evidence="1">Cell envelope</location>
    </subcellularLocation>
</comment>
<dbReference type="GO" id="GO:0030246">
    <property type="term" value="F:carbohydrate binding"/>
    <property type="evidence" value="ECO:0007669"/>
    <property type="project" value="TreeGrafter"/>
</dbReference>
<protein>
    <submittedName>
        <fullName evidence="5">Ribose transport system substrate-binding protein</fullName>
    </submittedName>
</protein>
<gene>
    <name evidence="5" type="ORF">HDF17_003243</name>
</gene>
<keyword evidence="3" id="KW-0732">Signal</keyword>
<evidence type="ECO:0000313" key="6">
    <source>
        <dbReference type="Proteomes" id="UP000589520"/>
    </source>
</evidence>
<feature type="signal peptide" evidence="3">
    <location>
        <begin position="1"/>
        <end position="25"/>
    </location>
</feature>
<dbReference type="Pfam" id="PF13407">
    <property type="entry name" value="Peripla_BP_4"/>
    <property type="match status" value="1"/>
</dbReference>
<dbReference type="PANTHER" id="PTHR30036:SF7">
    <property type="entry name" value="ABC TRANSPORTER PERIPLASMIC-BINDING PROTEIN YPHF"/>
    <property type="match status" value="1"/>
</dbReference>
<dbReference type="AlphaFoldDB" id="A0A7Y9TUJ3"/>
<dbReference type="InterPro" id="IPR025997">
    <property type="entry name" value="SBP_2_dom"/>
</dbReference>
<proteinExistence type="inferred from homology"/>
<reference evidence="5 6" key="1">
    <citation type="submission" date="2020-07" db="EMBL/GenBank/DDBJ databases">
        <title>Genomic Encyclopedia of Type Strains, Phase IV (KMG-V): Genome sequencing to study the core and pangenomes of soil and plant-associated prokaryotes.</title>
        <authorList>
            <person name="Whitman W."/>
        </authorList>
    </citation>
    <scope>NUCLEOTIDE SEQUENCE [LARGE SCALE GENOMIC DNA]</scope>
    <source>
        <strain evidence="5 6">X4EP2</strain>
    </source>
</reference>
<comment type="caution">
    <text evidence="5">The sequence shown here is derived from an EMBL/GenBank/DDBJ whole genome shotgun (WGS) entry which is preliminary data.</text>
</comment>
<dbReference type="RefSeq" id="WP_179492661.1">
    <property type="nucleotide sequence ID" value="NZ_JACCCW010000002.1"/>
</dbReference>
<keyword evidence="6" id="KW-1185">Reference proteome</keyword>
<dbReference type="GO" id="GO:0030288">
    <property type="term" value="C:outer membrane-bounded periplasmic space"/>
    <property type="evidence" value="ECO:0007669"/>
    <property type="project" value="TreeGrafter"/>
</dbReference>
<organism evidence="5 6">
    <name type="scientific">Granulicella arctica</name>
    <dbReference type="NCBI Taxonomy" id="940613"/>
    <lineage>
        <taxon>Bacteria</taxon>
        <taxon>Pseudomonadati</taxon>
        <taxon>Acidobacteriota</taxon>
        <taxon>Terriglobia</taxon>
        <taxon>Terriglobales</taxon>
        <taxon>Acidobacteriaceae</taxon>
        <taxon>Granulicella</taxon>
    </lineage>
</organism>
<feature type="domain" description="Periplasmic binding protein" evidence="4">
    <location>
        <begin position="34"/>
        <end position="281"/>
    </location>
</feature>
<evidence type="ECO:0000256" key="2">
    <source>
        <dbReference type="ARBA" id="ARBA00007639"/>
    </source>
</evidence>
<dbReference type="Gene3D" id="3.40.50.2300">
    <property type="match status" value="2"/>
</dbReference>
<evidence type="ECO:0000259" key="4">
    <source>
        <dbReference type="Pfam" id="PF13407"/>
    </source>
</evidence>
<dbReference type="InterPro" id="IPR028082">
    <property type="entry name" value="Peripla_BP_I"/>
</dbReference>
<dbReference type="PROSITE" id="PS51257">
    <property type="entry name" value="PROKAR_LIPOPROTEIN"/>
    <property type="match status" value="1"/>
</dbReference>
<dbReference type="EMBL" id="JACCCW010000002">
    <property type="protein sequence ID" value="NYF80923.1"/>
    <property type="molecule type" value="Genomic_DNA"/>
</dbReference>